<evidence type="ECO:0000256" key="8">
    <source>
        <dbReference type="ARBA" id="ARBA00023136"/>
    </source>
</evidence>
<dbReference type="PROSITE" id="PS00409">
    <property type="entry name" value="PROKAR_NTER_METHYL"/>
    <property type="match status" value="1"/>
</dbReference>
<accession>A0A4Q8LPK2</accession>
<keyword evidence="6 12" id="KW-0812">Transmembrane</keyword>
<evidence type="ECO:0000256" key="9">
    <source>
        <dbReference type="ARBA" id="ARBA00025772"/>
    </source>
</evidence>
<evidence type="ECO:0000256" key="12">
    <source>
        <dbReference type="SAM" id="Phobius"/>
    </source>
</evidence>
<dbReference type="GO" id="GO:0015628">
    <property type="term" value="P:protein secretion by the type II secretion system"/>
    <property type="evidence" value="ECO:0007669"/>
    <property type="project" value="InterPro"/>
</dbReference>
<dbReference type="InterPro" id="IPR022346">
    <property type="entry name" value="T2SS_GspH"/>
</dbReference>
<dbReference type="InterPro" id="IPR012902">
    <property type="entry name" value="N_methyl_site"/>
</dbReference>
<feature type="transmembrane region" description="Helical" evidence="12">
    <location>
        <begin position="39"/>
        <end position="62"/>
    </location>
</feature>
<evidence type="ECO:0000259" key="13">
    <source>
        <dbReference type="Pfam" id="PF12019"/>
    </source>
</evidence>
<dbReference type="Pfam" id="PF07963">
    <property type="entry name" value="N_methyl"/>
    <property type="match status" value="1"/>
</dbReference>
<dbReference type="GO" id="GO:0015627">
    <property type="term" value="C:type II protein secretion system complex"/>
    <property type="evidence" value="ECO:0007669"/>
    <property type="project" value="InterPro"/>
</dbReference>
<proteinExistence type="inferred from homology"/>
<feature type="domain" description="General secretion pathway GspH" evidence="13">
    <location>
        <begin position="74"/>
        <end position="169"/>
    </location>
</feature>
<dbReference type="EMBL" id="SHMB01000001">
    <property type="protein sequence ID" value="TAA33137.1"/>
    <property type="molecule type" value="Genomic_DNA"/>
</dbReference>
<feature type="compositionally biased region" description="Low complexity" evidence="11">
    <location>
        <begin position="1"/>
        <end position="15"/>
    </location>
</feature>
<reference evidence="14 15" key="1">
    <citation type="submission" date="2019-02" db="EMBL/GenBank/DDBJ databases">
        <title>WGS of Pseudoxanthomonas species novum from clinical isolates.</title>
        <authorList>
            <person name="Bernier A.-M."/>
            <person name="Bernard K."/>
            <person name="Vachon A."/>
        </authorList>
    </citation>
    <scope>NUCLEOTIDE SEQUENCE [LARGE SCALE GENOMIC DNA]</scope>
    <source>
        <strain evidence="14 15">NML171202</strain>
    </source>
</reference>
<comment type="subcellular location">
    <subcellularLocation>
        <location evidence="1">Cell inner membrane</location>
        <topology evidence="1">Single-pass membrane protein</topology>
    </subcellularLocation>
</comment>
<dbReference type="NCBIfam" id="NF047827">
    <property type="entry name" value="T3SSXpsH"/>
    <property type="match status" value="1"/>
</dbReference>
<dbReference type="AlphaFoldDB" id="A0A4Q8LPK2"/>
<dbReference type="GO" id="GO:0005886">
    <property type="term" value="C:plasma membrane"/>
    <property type="evidence" value="ECO:0007669"/>
    <property type="project" value="UniProtKB-SubCell"/>
</dbReference>
<dbReference type="Gene3D" id="3.30.700.10">
    <property type="entry name" value="Glycoprotein, Type 4 Pilin"/>
    <property type="match status" value="1"/>
</dbReference>
<evidence type="ECO:0000256" key="1">
    <source>
        <dbReference type="ARBA" id="ARBA00004377"/>
    </source>
</evidence>
<dbReference type="InterPro" id="IPR045584">
    <property type="entry name" value="Pilin-like"/>
</dbReference>
<keyword evidence="4" id="KW-0488">Methylation</keyword>
<evidence type="ECO:0000256" key="5">
    <source>
        <dbReference type="ARBA" id="ARBA00022519"/>
    </source>
</evidence>
<evidence type="ECO:0000256" key="10">
    <source>
        <dbReference type="ARBA" id="ARBA00030775"/>
    </source>
</evidence>
<evidence type="ECO:0000313" key="14">
    <source>
        <dbReference type="EMBL" id="TAA33137.1"/>
    </source>
</evidence>
<comment type="caution">
    <text evidence="14">The sequence shown here is derived from an EMBL/GenBank/DDBJ whole genome shotgun (WGS) entry which is preliminary data.</text>
</comment>
<keyword evidence="7 12" id="KW-1133">Transmembrane helix</keyword>
<evidence type="ECO:0000256" key="4">
    <source>
        <dbReference type="ARBA" id="ARBA00022481"/>
    </source>
</evidence>
<dbReference type="Proteomes" id="UP000291286">
    <property type="component" value="Unassembled WGS sequence"/>
</dbReference>
<evidence type="ECO:0000256" key="11">
    <source>
        <dbReference type="SAM" id="MobiDB-lite"/>
    </source>
</evidence>
<keyword evidence="5" id="KW-0997">Cell inner membrane</keyword>
<keyword evidence="3" id="KW-1003">Cell membrane</keyword>
<organism evidence="14 15">
    <name type="scientific">Pseudoxanthomonas winnipegensis</name>
    <dbReference type="NCBI Taxonomy" id="2480810"/>
    <lineage>
        <taxon>Bacteria</taxon>
        <taxon>Pseudomonadati</taxon>
        <taxon>Pseudomonadota</taxon>
        <taxon>Gammaproteobacteria</taxon>
        <taxon>Lysobacterales</taxon>
        <taxon>Lysobacteraceae</taxon>
        <taxon>Pseudoxanthomonas</taxon>
    </lineage>
</organism>
<keyword evidence="8 12" id="KW-0472">Membrane</keyword>
<dbReference type="SUPFAM" id="SSF54523">
    <property type="entry name" value="Pili subunits"/>
    <property type="match status" value="1"/>
</dbReference>
<feature type="region of interest" description="Disordered" evidence="11">
    <location>
        <begin position="1"/>
        <end position="32"/>
    </location>
</feature>
<gene>
    <name evidence="14" type="primary">gspH</name>
    <name evidence="14" type="ORF">EA661_02375</name>
</gene>
<evidence type="ECO:0000256" key="6">
    <source>
        <dbReference type="ARBA" id="ARBA00022692"/>
    </source>
</evidence>
<dbReference type="Pfam" id="PF12019">
    <property type="entry name" value="GspH"/>
    <property type="match status" value="1"/>
</dbReference>
<name>A0A4Q8LPK2_9GAMM</name>
<evidence type="ECO:0000256" key="7">
    <source>
        <dbReference type="ARBA" id="ARBA00022989"/>
    </source>
</evidence>
<comment type="similarity">
    <text evidence="9">Belongs to the GSP H family.</text>
</comment>
<evidence type="ECO:0000256" key="2">
    <source>
        <dbReference type="ARBA" id="ARBA00021549"/>
    </source>
</evidence>
<evidence type="ECO:0000313" key="15">
    <source>
        <dbReference type="Proteomes" id="UP000291286"/>
    </source>
</evidence>
<feature type="compositionally biased region" description="Basic residues" evidence="11">
    <location>
        <begin position="22"/>
        <end position="32"/>
    </location>
</feature>
<sequence length="183" mass="19177">MASPAATASTPISPTRPERSMRGRARPGKGRVRRRPAGFTLIEVLVVIALIALIGTLTAVAMSGGLQGLRLRGATREVAAQLRFTRAQAIATGQPQRFTVDPAAHRYSAPGKREGRLPEQLGVRFYGARQAAAQPGQGAIVFYPDGASTGGQLELVAGQATRRLSVAWLTGEVRVDGQVGGAP</sequence>
<dbReference type="NCBIfam" id="TIGR02532">
    <property type="entry name" value="IV_pilin_GFxxxE"/>
    <property type="match status" value="1"/>
</dbReference>
<evidence type="ECO:0000256" key="3">
    <source>
        <dbReference type="ARBA" id="ARBA00022475"/>
    </source>
</evidence>
<protein>
    <recommendedName>
        <fullName evidence="2">Type II secretion system protein H</fullName>
    </recommendedName>
    <alternativeName>
        <fullName evidence="10">General secretion pathway protein H</fullName>
    </alternativeName>
</protein>